<evidence type="ECO:0000259" key="10">
    <source>
        <dbReference type="PROSITE" id="PS50262"/>
    </source>
</evidence>
<organism evidence="11 12">
    <name type="scientific">Mytilus coruscus</name>
    <name type="common">Sea mussel</name>
    <dbReference type="NCBI Taxonomy" id="42192"/>
    <lineage>
        <taxon>Eukaryota</taxon>
        <taxon>Metazoa</taxon>
        <taxon>Spiralia</taxon>
        <taxon>Lophotrochozoa</taxon>
        <taxon>Mollusca</taxon>
        <taxon>Bivalvia</taxon>
        <taxon>Autobranchia</taxon>
        <taxon>Pteriomorphia</taxon>
        <taxon>Mytilida</taxon>
        <taxon>Mytiloidea</taxon>
        <taxon>Mytilidae</taxon>
        <taxon>Mytilinae</taxon>
        <taxon>Mytilus</taxon>
    </lineage>
</organism>
<feature type="region of interest" description="Disordered" evidence="8">
    <location>
        <begin position="119"/>
        <end position="167"/>
    </location>
</feature>
<evidence type="ECO:0000256" key="2">
    <source>
        <dbReference type="ARBA" id="ARBA00022692"/>
    </source>
</evidence>
<keyword evidence="12" id="KW-1185">Reference proteome</keyword>
<dbReference type="SUPFAM" id="SSF81321">
    <property type="entry name" value="Family A G protein-coupled receptor-like"/>
    <property type="match status" value="1"/>
</dbReference>
<reference evidence="11 12" key="1">
    <citation type="submission" date="2020-06" db="EMBL/GenBank/DDBJ databases">
        <authorList>
            <person name="Li R."/>
            <person name="Bekaert M."/>
        </authorList>
    </citation>
    <scope>NUCLEOTIDE SEQUENCE [LARGE SCALE GENOMIC DNA]</scope>
    <source>
        <strain evidence="12">wild</strain>
    </source>
</reference>
<name>A0A6J7ZU60_MYTCO</name>
<proteinExistence type="predicted"/>
<keyword evidence="6" id="KW-0675">Receptor</keyword>
<keyword evidence="5 9" id="KW-0472">Membrane</keyword>
<evidence type="ECO:0000256" key="3">
    <source>
        <dbReference type="ARBA" id="ARBA00022989"/>
    </source>
</evidence>
<feature type="transmembrane region" description="Helical" evidence="9">
    <location>
        <begin position="220"/>
        <end position="239"/>
    </location>
</feature>
<dbReference type="EMBL" id="CACVKT020000083">
    <property type="protein sequence ID" value="CAC5355776.1"/>
    <property type="molecule type" value="Genomic_DNA"/>
</dbReference>
<feature type="compositionally biased region" description="Basic and acidic residues" evidence="8">
    <location>
        <begin position="119"/>
        <end position="147"/>
    </location>
</feature>
<keyword evidence="2 9" id="KW-0812">Transmembrane</keyword>
<feature type="transmembrane region" description="Helical" evidence="9">
    <location>
        <begin position="171"/>
        <end position="200"/>
    </location>
</feature>
<comment type="subcellular location">
    <subcellularLocation>
        <location evidence="1">Membrane</location>
        <topology evidence="1">Multi-pass membrane protein</topology>
    </subcellularLocation>
</comment>
<dbReference type="PRINTS" id="PR00237">
    <property type="entry name" value="GPCRRHODOPSN"/>
</dbReference>
<keyword evidence="4" id="KW-0297">G-protein coupled receptor</keyword>
<feature type="transmembrane region" description="Helical" evidence="9">
    <location>
        <begin position="66"/>
        <end position="86"/>
    </location>
</feature>
<dbReference type="PANTHER" id="PTHR24243">
    <property type="entry name" value="G-PROTEIN COUPLED RECEPTOR"/>
    <property type="match status" value="1"/>
</dbReference>
<protein>
    <recommendedName>
        <fullName evidence="10">G-protein coupled receptors family 1 profile domain-containing protein</fullName>
    </recommendedName>
</protein>
<evidence type="ECO:0000313" key="11">
    <source>
        <dbReference type="EMBL" id="CAC5355776.1"/>
    </source>
</evidence>
<dbReference type="OrthoDB" id="6122645at2759"/>
<dbReference type="PROSITE" id="PS50262">
    <property type="entry name" value="G_PROTEIN_RECEP_F1_2"/>
    <property type="match status" value="1"/>
</dbReference>
<dbReference type="Proteomes" id="UP000507470">
    <property type="component" value="Unassembled WGS sequence"/>
</dbReference>
<feature type="domain" description="G-protein coupled receptors family 1 profile" evidence="10">
    <location>
        <begin position="1"/>
        <end position="236"/>
    </location>
</feature>
<gene>
    <name evidence="11" type="ORF">MCOR_305</name>
</gene>
<evidence type="ECO:0000256" key="8">
    <source>
        <dbReference type="SAM" id="MobiDB-lite"/>
    </source>
</evidence>
<evidence type="ECO:0000256" key="7">
    <source>
        <dbReference type="ARBA" id="ARBA00023224"/>
    </source>
</evidence>
<dbReference type="AlphaFoldDB" id="A0A6J7ZU60"/>
<keyword evidence="7" id="KW-0807">Transducer</keyword>
<evidence type="ECO:0000256" key="5">
    <source>
        <dbReference type="ARBA" id="ARBA00023136"/>
    </source>
</evidence>
<dbReference type="PANTHER" id="PTHR24243:SF208">
    <property type="entry name" value="PYROKININ-1 RECEPTOR"/>
    <property type="match status" value="1"/>
</dbReference>
<dbReference type="InterPro" id="IPR000276">
    <property type="entry name" value="GPCR_Rhodpsn"/>
</dbReference>
<keyword evidence="3 9" id="KW-1133">Transmembrane helix</keyword>
<evidence type="ECO:0000313" key="12">
    <source>
        <dbReference type="Proteomes" id="UP000507470"/>
    </source>
</evidence>
<dbReference type="GO" id="GO:0004930">
    <property type="term" value="F:G protein-coupled receptor activity"/>
    <property type="evidence" value="ECO:0007669"/>
    <property type="project" value="UniProtKB-KW"/>
</dbReference>
<dbReference type="Pfam" id="PF00001">
    <property type="entry name" value="7tm_1"/>
    <property type="match status" value="1"/>
</dbReference>
<evidence type="ECO:0000256" key="4">
    <source>
        <dbReference type="ARBA" id="ARBA00023040"/>
    </source>
</evidence>
<accession>A0A6J7ZU60</accession>
<evidence type="ECO:0000256" key="9">
    <source>
        <dbReference type="SAM" id="Phobius"/>
    </source>
</evidence>
<sequence length="257" mass="29771">MCMNLNHSKTQFFKRVSLVFASLFSILAASPLPFFMEIVPFHSSRYGVTGVRCGTSPKGNTLARNIYFILVGVFAVATGSTFITLYSKIAYKIFVHFKISSNQNNKKVKEINEEANYREKNDASDYKENQEHSTVRDHQMNPREKSSKTRQIPMISKQTGSSKRRKKDRGITYRMTIMFFVITLLFFICYIPKLILIIIFGIYKNFSENLSTSQRSAAMFVYEMFIINNIVNPFIYAFMDTKFRIEATTLLKRAFNC</sequence>
<dbReference type="InterPro" id="IPR017452">
    <property type="entry name" value="GPCR_Rhodpsn_7TM"/>
</dbReference>
<dbReference type="CDD" id="cd00637">
    <property type="entry name" value="7tm_classA_rhodopsin-like"/>
    <property type="match status" value="1"/>
</dbReference>
<evidence type="ECO:0000256" key="6">
    <source>
        <dbReference type="ARBA" id="ARBA00023170"/>
    </source>
</evidence>
<evidence type="ECO:0000256" key="1">
    <source>
        <dbReference type="ARBA" id="ARBA00004141"/>
    </source>
</evidence>
<dbReference type="Gene3D" id="1.20.1070.10">
    <property type="entry name" value="Rhodopsin 7-helix transmembrane proteins"/>
    <property type="match status" value="1"/>
</dbReference>
<dbReference type="GO" id="GO:0016020">
    <property type="term" value="C:membrane"/>
    <property type="evidence" value="ECO:0007669"/>
    <property type="project" value="UniProtKB-SubCell"/>
</dbReference>